<proteinExistence type="inferred from homology"/>
<dbReference type="InterPro" id="IPR021772">
    <property type="entry name" value="WDR48/Bun107"/>
</dbReference>
<dbReference type="GO" id="GO:0000724">
    <property type="term" value="P:double-strand break repair via homologous recombination"/>
    <property type="evidence" value="ECO:0007669"/>
    <property type="project" value="TreeGrafter"/>
</dbReference>
<feature type="repeat" description="WD" evidence="4">
    <location>
        <begin position="113"/>
        <end position="154"/>
    </location>
</feature>
<dbReference type="InterPro" id="IPR051246">
    <property type="entry name" value="WDR48"/>
</dbReference>
<dbReference type="InterPro" id="IPR001680">
    <property type="entry name" value="WD40_rpt"/>
</dbReference>
<dbReference type="EMBL" id="CAJVPJ010000022">
    <property type="protein sequence ID" value="CAG8458613.1"/>
    <property type="molecule type" value="Genomic_DNA"/>
</dbReference>
<dbReference type="InterPro" id="IPR015943">
    <property type="entry name" value="WD40/YVTN_repeat-like_dom_sf"/>
</dbReference>
<dbReference type="InterPro" id="IPR036322">
    <property type="entry name" value="WD40_repeat_dom_sf"/>
</dbReference>
<reference evidence="7" key="1">
    <citation type="submission" date="2021-06" db="EMBL/GenBank/DDBJ databases">
        <authorList>
            <person name="Kallberg Y."/>
            <person name="Tangrot J."/>
            <person name="Rosling A."/>
        </authorList>
    </citation>
    <scope>NUCLEOTIDE SEQUENCE</scope>
    <source>
        <strain evidence="7">IA702</strain>
    </source>
</reference>
<feature type="repeat" description="WD" evidence="4">
    <location>
        <begin position="155"/>
        <end position="196"/>
    </location>
</feature>
<dbReference type="OrthoDB" id="2421129at2759"/>
<dbReference type="PANTHER" id="PTHR19862">
    <property type="entry name" value="WD REPEAT-CONTAINING PROTEIN 48"/>
    <property type="match status" value="1"/>
</dbReference>
<feature type="compositionally biased region" description="Low complexity" evidence="6">
    <location>
        <begin position="673"/>
        <end position="688"/>
    </location>
</feature>
<feature type="region of interest" description="Disordered" evidence="6">
    <location>
        <begin position="74"/>
        <end position="100"/>
    </location>
</feature>
<dbReference type="Pfam" id="PF11816">
    <property type="entry name" value="DUF3337"/>
    <property type="match status" value="1"/>
</dbReference>
<dbReference type="InterPro" id="IPR019775">
    <property type="entry name" value="WD40_repeat_CS"/>
</dbReference>
<evidence type="ECO:0000256" key="3">
    <source>
        <dbReference type="ARBA" id="ARBA00022737"/>
    </source>
</evidence>
<dbReference type="CDD" id="cd00200">
    <property type="entry name" value="WD40"/>
    <property type="match status" value="1"/>
</dbReference>
<evidence type="ECO:0000313" key="7">
    <source>
        <dbReference type="EMBL" id="CAG8458613.1"/>
    </source>
</evidence>
<keyword evidence="3" id="KW-0677">Repeat</keyword>
<accession>A0A9N8YXB5</accession>
<dbReference type="Proteomes" id="UP000789572">
    <property type="component" value="Unassembled WGS sequence"/>
</dbReference>
<feature type="compositionally biased region" description="Polar residues" evidence="6">
    <location>
        <begin position="647"/>
        <end position="657"/>
    </location>
</feature>
<feature type="compositionally biased region" description="Polar residues" evidence="6">
    <location>
        <begin position="808"/>
        <end position="830"/>
    </location>
</feature>
<dbReference type="GO" id="GO:0043130">
    <property type="term" value="F:ubiquitin binding"/>
    <property type="evidence" value="ECO:0007669"/>
    <property type="project" value="TreeGrafter"/>
</dbReference>
<keyword evidence="8" id="KW-1185">Reference proteome</keyword>
<feature type="region of interest" description="Disordered" evidence="6">
    <location>
        <begin position="753"/>
        <end position="830"/>
    </location>
</feature>
<dbReference type="SUPFAM" id="SSF50978">
    <property type="entry name" value="WD40 repeat-like"/>
    <property type="match status" value="1"/>
</dbReference>
<feature type="region of interest" description="Disordered" evidence="6">
    <location>
        <begin position="959"/>
        <end position="983"/>
    </location>
</feature>
<dbReference type="PROSITE" id="PS00678">
    <property type="entry name" value="WD_REPEATS_1"/>
    <property type="match status" value="1"/>
</dbReference>
<dbReference type="InterPro" id="IPR020472">
    <property type="entry name" value="WD40_PAC1"/>
</dbReference>
<keyword evidence="2 4" id="KW-0853">WD repeat</keyword>
<feature type="compositionally biased region" description="Basic and acidic residues" evidence="6">
    <location>
        <begin position="782"/>
        <end position="800"/>
    </location>
</feature>
<feature type="compositionally biased region" description="Acidic residues" evidence="6">
    <location>
        <begin position="86"/>
        <end position="96"/>
    </location>
</feature>
<gene>
    <name evidence="7" type="ORF">POCULU_LOCUS436</name>
</gene>
<evidence type="ECO:0000256" key="2">
    <source>
        <dbReference type="ARBA" id="ARBA00022574"/>
    </source>
</evidence>
<feature type="coiled-coil region" evidence="5">
    <location>
        <begin position="562"/>
        <end position="589"/>
    </location>
</feature>
<evidence type="ECO:0000256" key="1">
    <source>
        <dbReference type="ARBA" id="ARBA00006917"/>
    </source>
</evidence>
<feature type="repeat" description="WD" evidence="4">
    <location>
        <begin position="213"/>
        <end position="254"/>
    </location>
</feature>
<comment type="similarity">
    <text evidence="1">Belongs to the WD repeat WDR48 family.</text>
</comment>
<evidence type="ECO:0000313" key="8">
    <source>
        <dbReference type="Proteomes" id="UP000789572"/>
    </source>
</evidence>
<evidence type="ECO:0000256" key="4">
    <source>
        <dbReference type="PROSITE-ProRule" id="PRU00221"/>
    </source>
</evidence>
<keyword evidence="5" id="KW-0175">Coiled coil</keyword>
<dbReference type="PANTHER" id="PTHR19862:SF14">
    <property type="entry name" value="WD REPEAT-CONTAINING PROTEIN 48"/>
    <property type="match status" value="1"/>
</dbReference>
<feature type="repeat" description="WD" evidence="4">
    <location>
        <begin position="255"/>
        <end position="296"/>
    </location>
</feature>
<dbReference type="Gene3D" id="2.130.10.10">
    <property type="entry name" value="YVTN repeat-like/Quinoprotein amine dehydrogenase"/>
    <property type="match status" value="2"/>
</dbReference>
<dbReference type="PROSITE" id="PS50294">
    <property type="entry name" value="WD_REPEATS_REGION"/>
    <property type="match status" value="4"/>
</dbReference>
<feature type="region of interest" description="Disordered" evidence="6">
    <location>
        <begin position="631"/>
        <end position="717"/>
    </location>
</feature>
<protein>
    <submittedName>
        <fullName evidence="7">6499_t:CDS:1</fullName>
    </submittedName>
</protein>
<dbReference type="AlphaFoldDB" id="A0A9N8YXB5"/>
<evidence type="ECO:0000256" key="5">
    <source>
        <dbReference type="SAM" id="Coils"/>
    </source>
</evidence>
<dbReference type="PRINTS" id="PR00320">
    <property type="entry name" value="GPROTEINBRPT"/>
</dbReference>
<sequence length="1032" mass="114363">MRRGPRRRVSYVISHDNKEQGHFLGANSLALDTTTVNPKTGRPEGILYTAGRDGLIYSWDLHLPFRQQKKVSSSSANGLLGKNVDDDGDENESWEVDSDRLTPSIPTTFRQEYQGHTDWVNDIVLCHGNETLISASSDRTLQLWHPHKSNKSITIGYHSDYIKALAYAPGPCWVASGGFDRKIAIWDINECRPSSAITSLDFTDMDPRALISETSPKSSIYALACNPSGTVIVSGSPEKIIRVWDPRSNKQIMKFTGHTDNIRAVLVSDDGDLILSGSSDTTIKLWSLSAQRCVNTFTIHSDSVWALYSDHPRLETFYTGSKDGLVTRTDYSGDGECVAISREAAGVMKILALDNEFIWTATAKSTINRWLDVPSRSRRRAKAFASASSSPPTSPSSSVSPSALIKLSYSYNGAVDSDAATVHSMNVHDDSTFGDDDLDDPIPIRDAPDTTIQGQHGLTKHCSLNNRRHVLTVDTAGECVKLKTFGKRDLEEVYQEINTIESIPTWAAIDTRIGALTIHLDEFQCFDAEVYADEIESPPEDYEFREDYRVNLGKWVLRYLFQEFTQAEIKAYEESRAFAEKQQQSIQRQQSLNDIHKYSQEALPQSPTRATPPNHISFPPATMQAEHLNDRPTQKPYQRGIDILSPKSPTSTQSPIASPTAAAMPNSPTKSLAAFAGPFTAPATTGPTQDYFSDLHKPPTPTSPSTQSGAAMSENKNDQAKIQLPPPALVNQGSNNTGSSSFVTSIFRSINNARKARSPNADPKTENLNYLEQPKDYPNSRVIDKKLVFRDQDNEEPPKTDDEEETKSNSPTSKSDQTVKSDTPSPAASPVISQPIRQLHYIVQPPFAQIDPQDTPTINIPHHTKVIISEDSSEASTSVVIYRGTVGTLANDAELIEQKAPLWLLEFLIKNKVLVKEQPKVSFVLKPHEGSNLNDLPTGIRKVLSYVVEKLELSATDSQATHSATISDKQDSDSEAEKRRASPMRPEMWLELLCNDQPLQATMTLSTVRNLLWKSDGGDLIMTYRLKIKDRT</sequence>
<dbReference type="PROSITE" id="PS50082">
    <property type="entry name" value="WD_REPEATS_2"/>
    <property type="match status" value="4"/>
</dbReference>
<name>A0A9N8YXB5_9GLOM</name>
<dbReference type="SMART" id="SM00320">
    <property type="entry name" value="WD40"/>
    <property type="match status" value="6"/>
</dbReference>
<evidence type="ECO:0000256" key="6">
    <source>
        <dbReference type="SAM" id="MobiDB-lite"/>
    </source>
</evidence>
<organism evidence="7 8">
    <name type="scientific">Paraglomus occultum</name>
    <dbReference type="NCBI Taxonomy" id="144539"/>
    <lineage>
        <taxon>Eukaryota</taxon>
        <taxon>Fungi</taxon>
        <taxon>Fungi incertae sedis</taxon>
        <taxon>Mucoromycota</taxon>
        <taxon>Glomeromycotina</taxon>
        <taxon>Glomeromycetes</taxon>
        <taxon>Paraglomerales</taxon>
        <taxon>Paraglomeraceae</taxon>
        <taxon>Paraglomus</taxon>
    </lineage>
</organism>
<feature type="compositionally biased region" description="Basic and acidic residues" evidence="6">
    <location>
        <begin position="968"/>
        <end position="980"/>
    </location>
</feature>
<comment type="caution">
    <text evidence="7">The sequence shown here is derived from an EMBL/GenBank/DDBJ whole genome shotgun (WGS) entry which is preliminary data.</text>
</comment>
<dbReference type="Pfam" id="PF00400">
    <property type="entry name" value="WD40"/>
    <property type="match status" value="5"/>
</dbReference>